<evidence type="ECO:0000313" key="10">
    <source>
        <dbReference type="Proteomes" id="UP000799428"/>
    </source>
</evidence>
<organism evidence="9 10">
    <name type="scientific">Pleomassaria siparia CBS 279.74</name>
    <dbReference type="NCBI Taxonomy" id="1314801"/>
    <lineage>
        <taxon>Eukaryota</taxon>
        <taxon>Fungi</taxon>
        <taxon>Dikarya</taxon>
        <taxon>Ascomycota</taxon>
        <taxon>Pezizomycotina</taxon>
        <taxon>Dothideomycetes</taxon>
        <taxon>Pleosporomycetidae</taxon>
        <taxon>Pleosporales</taxon>
        <taxon>Pleomassariaceae</taxon>
        <taxon>Pleomassaria</taxon>
    </lineage>
</organism>
<keyword evidence="3 7" id="KW-1133">Transmembrane helix</keyword>
<name>A0A6G1KMX0_9PLEO</name>
<keyword evidence="2 7" id="KW-0812">Transmembrane</keyword>
<evidence type="ECO:0000256" key="1">
    <source>
        <dbReference type="ARBA" id="ARBA00004141"/>
    </source>
</evidence>
<reference evidence="9" key="1">
    <citation type="journal article" date="2020" name="Stud. Mycol.">
        <title>101 Dothideomycetes genomes: a test case for predicting lifestyles and emergence of pathogens.</title>
        <authorList>
            <person name="Haridas S."/>
            <person name="Albert R."/>
            <person name="Binder M."/>
            <person name="Bloem J."/>
            <person name="Labutti K."/>
            <person name="Salamov A."/>
            <person name="Andreopoulos B."/>
            <person name="Baker S."/>
            <person name="Barry K."/>
            <person name="Bills G."/>
            <person name="Bluhm B."/>
            <person name="Cannon C."/>
            <person name="Castanera R."/>
            <person name="Culley D."/>
            <person name="Daum C."/>
            <person name="Ezra D."/>
            <person name="Gonzalez J."/>
            <person name="Henrissat B."/>
            <person name="Kuo A."/>
            <person name="Liang C."/>
            <person name="Lipzen A."/>
            <person name="Lutzoni F."/>
            <person name="Magnuson J."/>
            <person name="Mondo S."/>
            <person name="Nolan M."/>
            <person name="Ohm R."/>
            <person name="Pangilinan J."/>
            <person name="Park H.-J."/>
            <person name="Ramirez L."/>
            <person name="Alfaro M."/>
            <person name="Sun H."/>
            <person name="Tritt A."/>
            <person name="Yoshinaga Y."/>
            <person name="Zwiers L.-H."/>
            <person name="Turgeon B."/>
            <person name="Goodwin S."/>
            <person name="Spatafora J."/>
            <person name="Crous P."/>
            <person name="Grigoriev I."/>
        </authorList>
    </citation>
    <scope>NUCLEOTIDE SEQUENCE</scope>
    <source>
        <strain evidence="9">CBS 279.74</strain>
    </source>
</reference>
<dbReference type="InterPro" id="IPR049326">
    <property type="entry name" value="Rhodopsin_dom_fungi"/>
</dbReference>
<sequence>MSLSALTCIKVSCLLFYKFVFVYEKWHFWDPRNIFMNLVIISIVLWDLGFSFTLIFSCKGHVSTYWGTKTSKELTAKCINPFIYMYALSIADFITDGIILLIPIPMIWKLHLPIGRKLGVMIFLLGSLAALVSLIRLLWSVKMVAIGTNPSAHQDPLTLLSNELFWYIIESETALLAVCLPSLSGIRRTRPVDKIVRSVQSKFSLRSSGSSGDATEKHGEKREGPGSSRSDLGQHNPPQRQLNDVGILPDLESQSSRGYH</sequence>
<protein>
    <recommendedName>
        <fullName evidence="8">Rhodopsin domain-containing protein</fullName>
    </recommendedName>
</protein>
<evidence type="ECO:0000256" key="6">
    <source>
        <dbReference type="SAM" id="MobiDB-lite"/>
    </source>
</evidence>
<evidence type="ECO:0000256" key="3">
    <source>
        <dbReference type="ARBA" id="ARBA00022989"/>
    </source>
</evidence>
<keyword evidence="10" id="KW-1185">Reference proteome</keyword>
<evidence type="ECO:0000256" key="4">
    <source>
        <dbReference type="ARBA" id="ARBA00023136"/>
    </source>
</evidence>
<proteinExistence type="inferred from homology"/>
<feature type="transmembrane region" description="Helical" evidence="7">
    <location>
        <begin position="120"/>
        <end position="139"/>
    </location>
</feature>
<keyword evidence="4 7" id="KW-0472">Membrane</keyword>
<evidence type="ECO:0000256" key="2">
    <source>
        <dbReference type="ARBA" id="ARBA00022692"/>
    </source>
</evidence>
<evidence type="ECO:0000256" key="5">
    <source>
        <dbReference type="ARBA" id="ARBA00038359"/>
    </source>
</evidence>
<dbReference type="Pfam" id="PF20684">
    <property type="entry name" value="Fung_rhodopsin"/>
    <property type="match status" value="1"/>
</dbReference>
<comment type="subcellular location">
    <subcellularLocation>
        <location evidence="1">Membrane</location>
        <topology evidence="1">Multi-pass membrane protein</topology>
    </subcellularLocation>
</comment>
<feature type="region of interest" description="Disordered" evidence="6">
    <location>
        <begin position="203"/>
        <end position="260"/>
    </location>
</feature>
<evidence type="ECO:0000256" key="7">
    <source>
        <dbReference type="SAM" id="Phobius"/>
    </source>
</evidence>
<gene>
    <name evidence="9" type="ORF">K504DRAFT_498779</name>
</gene>
<dbReference type="Proteomes" id="UP000799428">
    <property type="component" value="Unassembled WGS sequence"/>
</dbReference>
<dbReference type="PANTHER" id="PTHR33048">
    <property type="entry name" value="PTH11-LIKE INTEGRAL MEMBRANE PROTEIN (AFU_ORTHOLOGUE AFUA_5G11245)"/>
    <property type="match status" value="1"/>
</dbReference>
<dbReference type="GO" id="GO:0016020">
    <property type="term" value="C:membrane"/>
    <property type="evidence" value="ECO:0007669"/>
    <property type="project" value="UniProtKB-SubCell"/>
</dbReference>
<dbReference type="InterPro" id="IPR052337">
    <property type="entry name" value="SAT4-like"/>
</dbReference>
<accession>A0A6G1KMX0</accession>
<dbReference type="PANTHER" id="PTHR33048:SF157">
    <property type="entry name" value="INTEGRAL MEMBRANE PROTEIN"/>
    <property type="match status" value="1"/>
</dbReference>
<feature type="compositionally biased region" description="Polar residues" evidence="6">
    <location>
        <begin position="227"/>
        <end position="242"/>
    </location>
</feature>
<feature type="transmembrane region" description="Helical" evidence="7">
    <location>
        <begin position="83"/>
        <end position="108"/>
    </location>
</feature>
<comment type="similarity">
    <text evidence="5">Belongs to the SAT4 family.</text>
</comment>
<evidence type="ECO:0000259" key="8">
    <source>
        <dbReference type="Pfam" id="PF20684"/>
    </source>
</evidence>
<evidence type="ECO:0000313" key="9">
    <source>
        <dbReference type="EMBL" id="KAF2713983.1"/>
    </source>
</evidence>
<dbReference type="EMBL" id="MU005765">
    <property type="protein sequence ID" value="KAF2713983.1"/>
    <property type="molecule type" value="Genomic_DNA"/>
</dbReference>
<feature type="transmembrane region" description="Helical" evidence="7">
    <location>
        <begin position="34"/>
        <end position="56"/>
    </location>
</feature>
<feature type="domain" description="Rhodopsin" evidence="8">
    <location>
        <begin position="5"/>
        <end position="184"/>
    </location>
</feature>
<dbReference type="OrthoDB" id="5393606at2759"/>
<feature type="compositionally biased region" description="Basic and acidic residues" evidence="6">
    <location>
        <begin position="214"/>
        <end position="224"/>
    </location>
</feature>
<dbReference type="AlphaFoldDB" id="A0A6G1KMX0"/>